<dbReference type="EMBL" id="DS545429">
    <property type="protein sequence ID" value="EDQ49219.1"/>
    <property type="molecule type" value="Genomic_DNA"/>
</dbReference>
<sequence length="284" mass="32043">MTRKCNPWLGDLIQTTHRSPHWRCHHRRIISTLGHLLPIKCSLTRVHPKPQLESPNDNGLHQCPHETVTKPPPTDTPSSQLVLEMQCNALRFPMHPSSVPTVRATPDAMIQTDAQLPIRGYNHLTSPSVTNQKLRPTLTLTLTLSASSPNLQHRCPSSNRRSDPSHSHPHHHPLTNSFPNTNTPTIHYSCRSTRARRLKATGLCDWRNSVGAVGPHSSESSAQQANHLCNRSSQTSLERRGGKRERERERGNKAAPLATALTDWYLERTRPGKETKRERVNNRL</sequence>
<evidence type="ECO:0000313" key="2">
    <source>
        <dbReference type="EMBL" id="EDQ49219.1"/>
    </source>
</evidence>
<name>A9U530_PHYPA</name>
<protein>
    <submittedName>
        <fullName evidence="2">Predicted protein</fullName>
    </submittedName>
</protein>
<gene>
    <name evidence="2" type="ORF">PHYPADRAFT_173710</name>
</gene>
<organism>
    <name type="scientific">Physcomitrium patens</name>
    <name type="common">Spreading-leaved earth moss</name>
    <name type="synonym">Physcomitrella patens</name>
    <dbReference type="NCBI Taxonomy" id="3218"/>
    <lineage>
        <taxon>Eukaryota</taxon>
        <taxon>Viridiplantae</taxon>
        <taxon>Streptophyta</taxon>
        <taxon>Embryophyta</taxon>
        <taxon>Bryophyta</taxon>
        <taxon>Bryophytina</taxon>
        <taxon>Bryopsida</taxon>
        <taxon>Funariidae</taxon>
        <taxon>Funariales</taxon>
        <taxon>Funariaceae</taxon>
        <taxon>Physcomitrium</taxon>
    </lineage>
</organism>
<feature type="compositionally biased region" description="Basic and acidic residues" evidence="1">
    <location>
        <begin position="237"/>
        <end position="252"/>
    </location>
</feature>
<evidence type="ECO:0000256" key="1">
    <source>
        <dbReference type="SAM" id="MobiDB-lite"/>
    </source>
</evidence>
<feature type="region of interest" description="Disordered" evidence="1">
    <location>
        <begin position="212"/>
        <end position="257"/>
    </location>
</feature>
<accession>A9U530</accession>
<feature type="compositionally biased region" description="Polar residues" evidence="1">
    <location>
        <begin position="174"/>
        <end position="183"/>
    </location>
</feature>
<feature type="region of interest" description="Disordered" evidence="1">
    <location>
        <begin position="144"/>
        <end position="183"/>
    </location>
</feature>
<proteinExistence type="predicted"/>
<dbReference type="AlphaFoldDB" id="A9U530"/>
<feature type="compositionally biased region" description="Polar residues" evidence="1">
    <location>
        <begin position="217"/>
        <end position="236"/>
    </location>
</feature>
<reference evidence="2" key="1">
    <citation type="journal article" date="2008" name="Science">
        <title>The Physcomitrella genome reveals evolutionary insights into the conquest of land by plants.</title>
        <authorList>
            <person name="Rensing S."/>
            <person name="Lang D."/>
            <person name="Zimmer A."/>
            <person name="Terry A."/>
            <person name="Salamov A."/>
            <person name="Shapiro H."/>
            <person name="Nishiyama T."/>
            <person name="Perroud P.-F."/>
            <person name="Lindquist E."/>
            <person name="Kamisugi Y."/>
            <person name="Tanahashi T."/>
            <person name="Sakakibara K."/>
            <person name="Fujita T."/>
            <person name="Oishi K."/>
            <person name="Shin-I T."/>
            <person name="Kuroki Y."/>
            <person name="Toyoda A."/>
            <person name="Suzuki Y."/>
            <person name="Hashimoto A."/>
            <person name="Yamaguchi K."/>
            <person name="Sugano A."/>
            <person name="Kohara Y."/>
            <person name="Fujiyama A."/>
            <person name="Anterola A."/>
            <person name="Aoki S."/>
            <person name="Ashton N."/>
            <person name="Barbazuk W.B."/>
            <person name="Barker E."/>
            <person name="Bennetzen J."/>
            <person name="Bezanilla M."/>
            <person name="Blankenship R."/>
            <person name="Cho S.H."/>
            <person name="Dutcher S."/>
            <person name="Estelle M."/>
            <person name="Fawcett J.A."/>
            <person name="Gundlach H."/>
            <person name="Hanada K."/>
            <person name="Heyl A."/>
            <person name="Hicks K.A."/>
            <person name="Hugh J."/>
            <person name="Lohr M."/>
            <person name="Mayer K."/>
            <person name="Melkozernov A."/>
            <person name="Murata T."/>
            <person name="Nelson D."/>
            <person name="Pils B."/>
            <person name="Prigge M."/>
            <person name="Reiss B."/>
            <person name="Renner T."/>
            <person name="Rombauts S."/>
            <person name="Rushton P."/>
            <person name="Sanderfoot A."/>
            <person name="Schween G."/>
            <person name="Shiu S.-H."/>
            <person name="Stueber K."/>
            <person name="Theodoulou F.L."/>
            <person name="Tu H."/>
            <person name="Van de Peer Y."/>
            <person name="Verrier P.J."/>
            <person name="Waters E."/>
            <person name="Wood A."/>
            <person name="Yang L."/>
            <person name="Cove D."/>
            <person name="Cuming A."/>
            <person name="Hasebe M."/>
            <person name="Lucas S."/>
            <person name="Mishler D.B."/>
            <person name="Reski R."/>
            <person name="Grigoriev I."/>
            <person name="Quatrano R.S."/>
            <person name="Boore J.L."/>
        </authorList>
    </citation>
    <scope>NUCLEOTIDE SEQUENCE [LARGE SCALE GENOMIC DNA]</scope>
</reference>